<dbReference type="EMBL" id="CP002042">
    <property type="protein sequence ID" value="ADH62269.1"/>
    <property type="molecule type" value="Genomic_DNA"/>
</dbReference>
<dbReference type="HAMAP" id="MF_00973">
    <property type="entry name" value="Gluconeogen_factor"/>
    <property type="match status" value="1"/>
</dbReference>
<feature type="transmembrane region" description="Helical" evidence="3">
    <location>
        <begin position="75"/>
        <end position="96"/>
    </location>
</feature>
<dbReference type="PANTHER" id="PTHR30135:SF3">
    <property type="entry name" value="GLUCONEOGENESIS FACTOR-RELATED"/>
    <property type="match status" value="1"/>
</dbReference>
<dbReference type="AlphaFoldDB" id="D7BHZ5"/>
<evidence type="ECO:0000313" key="5">
    <source>
        <dbReference type="Proteomes" id="UP000001916"/>
    </source>
</evidence>
<keyword evidence="3" id="KW-0472">Membrane</keyword>
<keyword evidence="3" id="KW-0812">Transmembrane</keyword>
<accession>D7BHZ5</accession>
<organism evidence="4 5">
    <name type="scientific">Allomeiothermus silvanus (strain ATCC 700542 / DSM 9946 / NBRC 106475 / NCIMB 13440 / VI-R2)</name>
    <name type="common">Thermus silvanus</name>
    <dbReference type="NCBI Taxonomy" id="526227"/>
    <lineage>
        <taxon>Bacteria</taxon>
        <taxon>Thermotogati</taxon>
        <taxon>Deinococcota</taxon>
        <taxon>Deinococci</taxon>
        <taxon>Thermales</taxon>
        <taxon>Thermaceae</taxon>
        <taxon>Allomeiothermus</taxon>
    </lineage>
</organism>
<dbReference type="GO" id="GO:0008360">
    <property type="term" value="P:regulation of cell shape"/>
    <property type="evidence" value="ECO:0007669"/>
    <property type="project" value="UniProtKB-UniRule"/>
</dbReference>
<dbReference type="InterPro" id="IPR010119">
    <property type="entry name" value="Gluconeogen_factor"/>
</dbReference>
<keyword evidence="5" id="KW-1185">Reference proteome</keyword>
<evidence type="ECO:0000256" key="3">
    <source>
        <dbReference type="SAM" id="Phobius"/>
    </source>
</evidence>
<keyword evidence="1 2" id="KW-0963">Cytoplasm</keyword>
<gene>
    <name evidence="4" type="ordered locus">Mesil_0328</name>
</gene>
<dbReference type="GO" id="GO:0043743">
    <property type="term" value="F:LPPG:FO 2-phospho-L-lactate transferase activity"/>
    <property type="evidence" value="ECO:0007669"/>
    <property type="project" value="InterPro"/>
</dbReference>
<name>D7BHZ5_ALLS1</name>
<feature type="transmembrane region" description="Helical" evidence="3">
    <location>
        <begin position="35"/>
        <end position="55"/>
    </location>
</feature>
<evidence type="ECO:0000313" key="4">
    <source>
        <dbReference type="EMBL" id="ADH62269.1"/>
    </source>
</evidence>
<comment type="subcellular location">
    <subcellularLocation>
        <location evidence="2">Cytoplasm</location>
    </subcellularLocation>
</comment>
<dbReference type="GO" id="GO:0005737">
    <property type="term" value="C:cytoplasm"/>
    <property type="evidence" value="ECO:0007669"/>
    <property type="project" value="UniProtKB-SubCell"/>
</dbReference>
<dbReference type="NCBIfam" id="TIGR01826">
    <property type="entry name" value="CofD_related"/>
    <property type="match status" value="1"/>
</dbReference>
<dbReference type="CDD" id="cd07187">
    <property type="entry name" value="YvcK_like"/>
    <property type="match status" value="1"/>
</dbReference>
<dbReference type="InterPro" id="IPR002882">
    <property type="entry name" value="CofD"/>
</dbReference>
<proteinExistence type="inferred from homology"/>
<dbReference type="STRING" id="526227.Mesil_0328"/>
<dbReference type="SUPFAM" id="SSF142338">
    <property type="entry name" value="CofD-like"/>
    <property type="match status" value="1"/>
</dbReference>
<dbReference type="Pfam" id="PF01933">
    <property type="entry name" value="CofD"/>
    <property type="match status" value="1"/>
</dbReference>
<dbReference type="KEGG" id="msv:Mesil_0328"/>
<dbReference type="Proteomes" id="UP000001916">
    <property type="component" value="Chromosome"/>
</dbReference>
<dbReference type="eggNOG" id="COG0391">
    <property type="taxonomic scope" value="Bacteria"/>
</dbReference>
<comment type="function">
    <text evidence="2">Required for morphogenesis under gluconeogenic growth conditions.</text>
</comment>
<dbReference type="Gene3D" id="3.40.50.10680">
    <property type="entry name" value="CofD-like domains"/>
    <property type="match status" value="1"/>
</dbReference>
<keyword evidence="3" id="KW-1133">Transmembrane helix</keyword>
<evidence type="ECO:0000256" key="2">
    <source>
        <dbReference type="HAMAP-Rule" id="MF_00973"/>
    </source>
</evidence>
<dbReference type="InterPro" id="IPR038136">
    <property type="entry name" value="CofD-like_dom_sf"/>
</dbReference>
<reference evidence="4 5" key="1">
    <citation type="journal article" date="2010" name="Stand. Genomic Sci.">
        <title>Complete genome sequence of Meiothermus silvanus type strain (VI-R2).</title>
        <authorList>
            <person name="Sikorski J."/>
            <person name="Tindall B.J."/>
            <person name="Lowry S."/>
            <person name="Lucas S."/>
            <person name="Nolan M."/>
            <person name="Copeland A."/>
            <person name="Glavina Del Rio T."/>
            <person name="Tice H."/>
            <person name="Cheng J.F."/>
            <person name="Han C."/>
            <person name="Pitluck S."/>
            <person name="Liolios K."/>
            <person name="Ivanova N."/>
            <person name="Mavromatis K."/>
            <person name="Mikhailova N."/>
            <person name="Pati A."/>
            <person name="Goodwin L."/>
            <person name="Chen A."/>
            <person name="Palaniappan K."/>
            <person name="Land M."/>
            <person name="Hauser L."/>
            <person name="Chang Y.J."/>
            <person name="Jeffries C.D."/>
            <person name="Rohde M."/>
            <person name="Goker M."/>
            <person name="Woyke T."/>
            <person name="Bristow J."/>
            <person name="Eisen J.A."/>
            <person name="Markowitz V."/>
            <person name="Hugenholtz P."/>
            <person name="Kyrpides N.C."/>
            <person name="Klenk H.P."/>
            <person name="Lapidus A."/>
        </authorList>
    </citation>
    <scope>NUCLEOTIDE SEQUENCE [LARGE SCALE GENOMIC DNA]</scope>
    <source>
        <strain evidence="5">ATCC 700542 / DSM 9946 / VI-R2</strain>
    </source>
</reference>
<protein>
    <recommendedName>
        <fullName evidence="2">Putative gluconeogenesis factor</fullName>
    </recommendedName>
</protein>
<dbReference type="PANTHER" id="PTHR30135">
    <property type="entry name" value="UNCHARACTERIZED PROTEIN YVCK-RELATED"/>
    <property type="match status" value="1"/>
</dbReference>
<evidence type="ECO:0000256" key="1">
    <source>
        <dbReference type="ARBA" id="ARBA00022490"/>
    </source>
</evidence>
<dbReference type="HOGENOM" id="CLU_044041_0_0_0"/>
<dbReference type="RefSeq" id="WP_013156876.1">
    <property type="nucleotide sequence ID" value="NC_014212.1"/>
</dbReference>
<comment type="similarity">
    <text evidence="2">Belongs to the gluconeogenesis factor family.</text>
</comment>
<sequence length="443" mass="48080">MGVYSPTDAQTPRRSKRWRLLSRRWLLPGMRVKRYALIALIGGLLLLLGVVQLTWDGPLVSGFFQLARWAVLLGLPQWLSGLFWMALGVVLVFLGIRWMNRSVLSALADPDTVPEQVYIRRRLENGPRIVALGGGTGLSRVLKGLKQETANITAIVAATDDGGSTGRLRTSFGIPAVGDLVDCLAALSDAEGLPDLMQYRFARGGDLAGHTFGNLMLVSLYELAASSRNDSRGGDFAAAIRQANSILRLRGAVWPATDRPAKLWAIRENGSREEGESRLRHGQGRILRVGLTPPDVPAMPEALEALRRADLIVLGPGSLYTSVIPSFLPPEIAQAIRQSSAKVCYIANVMTEVGETDGLSVYEHYQAVAAHLGRRPDIVLVHTAPIDPELLARYAAENQNPVALDLEALEATGVRIVPGDFLEKGPYAQHDPSKLVRALIALC</sequence>